<evidence type="ECO:0000313" key="8">
    <source>
        <dbReference type="EMBL" id="ERJ91446.1"/>
    </source>
</evidence>
<dbReference type="InterPro" id="IPR017953">
    <property type="entry name" value="Carbohydrate_kinase_pred_CS"/>
</dbReference>
<dbReference type="PANTHER" id="PTHR12592">
    <property type="entry name" value="ATP-DEPENDENT (S)-NAD(P)H-HYDRATE DEHYDRATASE FAMILY MEMBER"/>
    <property type="match status" value="1"/>
</dbReference>
<evidence type="ECO:0000259" key="7">
    <source>
        <dbReference type="PROSITE" id="PS51383"/>
    </source>
</evidence>
<keyword evidence="3 6" id="KW-0521">NADP</keyword>
<keyword evidence="1 6" id="KW-0547">Nucleotide-binding</keyword>
<dbReference type="InterPro" id="IPR029056">
    <property type="entry name" value="Ribokinase-like"/>
</dbReference>
<keyword evidence="4 6" id="KW-0520">NAD</keyword>
<dbReference type="OrthoDB" id="9806925at2"/>
<evidence type="ECO:0000256" key="5">
    <source>
        <dbReference type="ARBA" id="ARBA00023239"/>
    </source>
</evidence>
<feature type="binding site" evidence="6">
    <location>
        <position position="166"/>
    </location>
    <ligand>
        <name>(6S)-NADPHX</name>
        <dbReference type="ChEBI" id="CHEBI:64076"/>
    </ligand>
</feature>
<feature type="binding site" evidence="6">
    <location>
        <position position="232"/>
    </location>
    <ligand>
        <name>(6S)-NADPHX</name>
        <dbReference type="ChEBI" id="CHEBI:64076"/>
    </ligand>
</feature>
<comment type="cofactor">
    <cofactor evidence="6">
        <name>Mg(2+)</name>
        <dbReference type="ChEBI" id="CHEBI:18420"/>
    </cofactor>
</comment>
<reference evidence="8 9" key="1">
    <citation type="submission" date="2013-07" db="EMBL/GenBank/DDBJ databases">
        <authorList>
            <person name="Weinstock G."/>
            <person name="Sodergren E."/>
            <person name="Wylie T."/>
            <person name="Fulton L."/>
            <person name="Fulton R."/>
            <person name="Fronick C."/>
            <person name="O'Laughlin M."/>
            <person name="Godfrey J."/>
            <person name="Miner T."/>
            <person name="Herter B."/>
            <person name="Appelbaum E."/>
            <person name="Cordes M."/>
            <person name="Lek S."/>
            <person name="Wollam A."/>
            <person name="Pepin K.H."/>
            <person name="Palsikar V.B."/>
            <person name="Mitreva M."/>
            <person name="Wilson R.K."/>
        </authorList>
    </citation>
    <scope>NUCLEOTIDE SEQUENCE [LARGE SCALE GENOMIC DNA]</scope>
    <source>
        <strain evidence="8 9">ATCC 27760</strain>
    </source>
</reference>
<comment type="subunit">
    <text evidence="6">Homotetramer.</text>
</comment>
<comment type="similarity">
    <text evidence="6">Belongs to the NnrD/CARKD family.</text>
</comment>
<comment type="catalytic activity">
    <reaction evidence="6">
        <text>(6S)-NADPHX + ADP = AMP + phosphate + NADPH + H(+)</text>
        <dbReference type="Rhea" id="RHEA:32235"/>
        <dbReference type="ChEBI" id="CHEBI:15378"/>
        <dbReference type="ChEBI" id="CHEBI:43474"/>
        <dbReference type="ChEBI" id="CHEBI:57783"/>
        <dbReference type="ChEBI" id="CHEBI:64076"/>
        <dbReference type="ChEBI" id="CHEBI:456215"/>
        <dbReference type="ChEBI" id="CHEBI:456216"/>
        <dbReference type="EC" id="4.2.1.136"/>
    </reaction>
</comment>
<dbReference type="eggNOG" id="COG0063">
    <property type="taxonomic scope" value="Bacteria"/>
</dbReference>
<dbReference type="GO" id="GO:0005524">
    <property type="term" value="F:ATP binding"/>
    <property type="evidence" value="ECO:0007669"/>
    <property type="project" value="UniProtKB-KW"/>
</dbReference>
<comment type="caution">
    <text evidence="8">The sequence shown here is derived from an EMBL/GenBank/DDBJ whole genome shotgun (WGS) entry which is preliminary data.</text>
</comment>
<evidence type="ECO:0000313" key="9">
    <source>
        <dbReference type="Proteomes" id="UP000016662"/>
    </source>
</evidence>
<dbReference type="SUPFAM" id="SSF53613">
    <property type="entry name" value="Ribokinase-like"/>
    <property type="match status" value="1"/>
</dbReference>
<dbReference type="STRING" id="411473.RUMCAL_02578"/>
<feature type="binding site" evidence="6">
    <location>
        <position position="231"/>
    </location>
    <ligand>
        <name>AMP</name>
        <dbReference type="ChEBI" id="CHEBI:456215"/>
    </ligand>
</feature>
<comment type="function">
    <text evidence="6">Catalyzes the dehydration of the S-form of NAD(P)HX at the expense of ADP, which is converted to AMP. Together with NAD(P)HX epimerase, which catalyzes the epimerization of the S- and R-forms, the enzyme allows the repair of both epimers of NAD(P)HX, a damaged form of NAD(P)H that is a result of enzymatic or heat-dependent hydration.</text>
</comment>
<sequence>MMPHQLNWQEICQMIPKRKADAQKGDFGRLLCITGSRNMPGACLLSTQAALRGGAGLVTVATAPENPMRLAAAAPEAMWLPLETDEAGFLRSSDQNRKTLEKQLSRANAVLLGCGLGVTEETRRLVHWVLEQAVCPVVLDADGLNCAVSCIELSRRTGKDWILTPHPGEMARLTGHSIPQIQENRVETATQFAAAYPVTLALKGAGTLVAQRSRLAQNPTGNPGMSRGGSGDVLAGLIAAFAAQGIPSWEAACAGVYLHGLAGDAAAAALSQQAMLPRDLLAYLPQVLVKLEQER</sequence>
<dbReference type="GO" id="GO:0046496">
    <property type="term" value="P:nicotinamide nucleotide metabolic process"/>
    <property type="evidence" value="ECO:0007669"/>
    <property type="project" value="UniProtKB-UniRule"/>
</dbReference>
<name>U2JYS5_9FIRM</name>
<dbReference type="AlphaFoldDB" id="U2JYS5"/>
<dbReference type="EC" id="4.2.1.136" evidence="6"/>
<comment type="catalytic activity">
    <reaction evidence="6">
        <text>(6S)-NADHX + ADP = AMP + phosphate + NADH + H(+)</text>
        <dbReference type="Rhea" id="RHEA:32223"/>
        <dbReference type="ChEBI" id="CHEBI:15378"/>
        <dbReference type="ChEBI" id="CHEBI:43474"/>
        <dbReference type="ChEBI" id="CHEBI:57945"/>
        <dbReference type="ChEBI" id="CHEBI:64074"/>
        <dbReference type="ChEBI" id="CHEBI:456215"/>
        <dbReference type="ChEBI" id="CHEBI:456216"/>
        <dbReference type="EC" id="4.2.1.136"/>
    </reaction>
</comment>
<dbReference type="InterPro" id="IPR000631">
    <property type="entry name" value="CARKD"/>
</dbReference>
<evidence type="ECO:0000256" key="2">
    <source>
        <dbReference type="ARBA" id="ARBA00022840"/>
    </source>
</evidence>
<organism evidence="8 9">
    <name type="scientific">Ruminococcus callidus ATCC 27760</name>
    <dbReference type="NCBI Taxonomy" id="411473"/>
    <lineage>
        <taxon>Bacteria</taxon>
        <taxon>Bacillati</taxon>
        <taxon>Bacillota</taxon>
        <taxon>Clostridia</taxon>
        <taxon>Eubacteriales</taxon>
        <taxon>Oscillospiraceae</taxon>
        <taxon>Ruminococcus</taxon>
    </lineage>
</organism>
<dbReference type="GO" id="GO:0110051">
    <property type="term" value="P:metabolite repair"/>
    <property type="evidence" value="ECO:0007669"/>
    <property type="project" value="TreeGrafter"/>
</dbReference>
<keyword evidence="9" id="KW-1185">Reference proteome</keyword>
<feature type="binding site" evidence="6">
    <location>
        <position position="115"/>
    </location>
    <ligand>
        <name>(6S)-NADPHX</name>
        <dbReference type="ChEBI" id="CHEBI:64076"/>
    </ligand>
</feature>
<dbReference type="PROSITE" id="PS51383">
    <property type="entry name" value="YJEF_C_3"/>
    <property type="match status" value="1"/>
</dbReference>
<evidence type="ECO:0000256" key="3">
    <source>
        <dbReference type="ARBA" id="ARBA00022857"/>
    </source>
</evidence>
<dbReference type="PANTHER" id="PTHR12592:SF0">
    <property type="entry name" value="ATP-DEPENDENT (S)-NAD(P)H-HYDRATE DEHYDRATASE"/>
    <property type="match status" value="1"/>
</dbReference>
<feature type="domain" description="YjeF C-terminal" evidence="7">
    <location>
        <begin position="7"/>
        <end position="291"/>
    </location>
</feature>
<feature type="binding site" evidence="6">
    <location>
        <position position="42"/>
    </location>
    <ligand>
        <name>(6S)-NADPHX</name>
        <dbReference type="ChEBI" id="CHEBI:64076"/>
    </ligand>
</feature>
<gene>
    <name evidence="6" type="primary">nnrD</name>
    <name evidence="8" type="ORF">RUMCAL_02578</name>
</gene>
<accession>U2JYS5</accession>
<dbReference type="HAMAP" id="MF_01965">
    <property type="entry name" value="NADHX_dehydratase"/>
    <property type="match status" value="1"/>
</dbReference>
<keyword evidence="2 6" id="KW-0067">ATP-binding</keyword>
<protein>
    <recommendedName>
        <fullName evidence="6">ADP-dependent (S)-NAD(P)H-hydrate dehydratase</fullName>
        <ecNumber evidence="6">4.2.1.136</ecNumber>
    </recommendedName>
    <alternativeName>
        <fullName evidence="6">ADP-dependent NAD(P)HX dehydratase</fullName>
    </alternativeName>
</protein>
<dbReference type="EMBL" id="AWVF01000312">
    <property type="protein sequence ID" value="ERJ91446.1"/>
    <property type="molecule type" value="Genomic_DNA"/>
</dbReference>
<proteinExistence type="inferred from homology"/>
<feature type="binding site" evidence="6">
    <location>
        <begin position="203"/>
        <end position="207"/>
    </location>
    <ligand>
        <name>AMP</name>
        <dbReference type="ChEBI" id="CHEBI:456215"/>
    </ligand>
</feature>
<dbReference type="CDD" id="cd01171">
    <property type="entry name" value="YXKO-related"/>
    <property type="match status" value="1"/>
</dbReference>
<evidence type="ECO:0000256" key="1">
    <source>
        <dbReference type="ARBA" id="ARBA00022741"/>
    </source>
</evidence>
<evidence type="ECO:0000256" key="4">
    <source>
        <dbReference type="ARBA" id="ARBA00023027"/>
    </source>
</evidence>
<keyword evidence="5 6" id="KW-0456">Lyase</keyword>
<dbReference type="GO" id="GO:0052856">
    <property type="term" value="F:NAD(P)HX epimerase activity"/>
    <property type="evidence" value="ECO:0007669"/>
    <property type="project" value="TreeGrafter"/>
</dbReference>
<dbReference type="NCBIfam" id="TIGR00196">
    <property type="entry name" value="yjeF_cterm"/>
    <property type="match status" value="1"/>
</dbReference>
<dbReference type="Pfam" id="PF01256">
    <property type="entry name" value="Carb_kinase"/>
    <property type="match status" value="1"/>
</dbReference>
<dbReference type="HOGENOM" id="CLU_024853_2_2_9"/>
<dbReference type="GO" id="GO:0052855">
    <property type="term" value="F:ADP-dependent NAD(P)H-hydrate dehydratase activity"/>
    <property type="evidence" value="ECO:0007669"/>
    <property type="project" value="UniProtKB-UniRule"/>
</dbReference>
<dbReference type="Gene3D" id="3.40.1190.20">
    <property type="match status" value="1"/>
</dbReference>
<dbReference type="PATRIC" id="fig|411473.3.peg.2154"/>
<evidence type="ECO:0000256" key="6">
    <source>
        <dbReference type="HAMAP-Rule" id="MF_01965"/>
    </source>
</evidence>
<dbReference type="Proteomes" id="UP000016662">
    <property type="component" value="Unassembled WGS sequence"/>
</dbReference>
<dbReference type="PROSITE" id="PS01050">
    <property type="entry name" value="YJEF_C_2"/>
    <property type="match status" value="1"/>
</dbReference>